<evidence type="ECO:0008006" key="3">
    <source>
        <dbReference type="Google" id="ProtNLM"/>
    </source>
</evidence>
<evidence type="ECO:0000313" key="2">
    <source>
        <dbReference type="Proteomes" id="UP000242141"/>
    </source>
</evidence>
<gene>
    <name evidence="1" type="ORF">HEPPS_04710</name>
</gene>
<keyword evidence="2" id="KW-1185">Reference proteome</keyword>
<dbReference type="AlphaFoldDB" id="A0A0G7ZNF3"/>
<accession>A0A0G7ZNF3</accession>
<protein>
    <recommendedName>
        <fullName evidence="3">Glutamyl-tRNA(Gln) amidotransferase subunit C</fullName>
    </recommendedName>
</protein>
<proteinExistence type="predicted"/>
<dbReference type="EMBL" id="CWGI01000001">
    <property type="protein sequence ID" value="CRX37241.1"/>
    <property type="molecule type" value="Genomic_DNA"/>
</dbReference>
<dbReference type="Proteomes" id="UP000242141">
    <property type="component" value="Unassembled WGS sequence"/>
</dbReference>
<reference evidence="2" key="1">
    <citation type="submission" date="2015-05" db="EMBL/GenBank/DDBJ databases">
        <authorList>
            <person name="Collingro A."/>
        </authorList>
    </citation>
    <scope>NUCLEOTIDE SEQUENCE [LARGE SCALE GENOMIC DNA]</scope>
    <source>
        <strain evidence="2">Ps</strain>
    </source>
</reference>
<sequence>MIFNSHLLKLYNLFIMSISNEIKNLEEIAMIKLSEQEKKKFIEDLSVFKKSLVAFEKIIDFNKKFENREFINEINVSDLRDDVEENLSQADLKILYKNSKNFKNNLFVIKKKD</sequence>
<evidence type="ECO:0000313" key="1">
    <source>
        <dbReference type="EMBL" id="CRX37241.1"/>
    </source>
</evidence>
<organism evidence="1 2">
    <name type="scientific">Candidatus Hepatoplasma crinochetorum</name>
    <dbReference type="NCBI Taxonomy" id="295596"/>
    <lineage>
        <taxon>Bacteria</taxon>
        <taxon>Bacillati</taxon>
        <taxon>Mycoplasmatota</taxon>
        <taxon>Mollicutes</taxon>
        <taxon>Candidatus Hepatoplasmataceae</taxon>
        <taxon>Candidatus Hepatoplasma</taxon>
    </lineage>
</organism>
<name>A0A0G7ZNF3_9MOLU</name>